<dbReference type="InterPro" id="IPR050314">
    <property type="entry name" value="Glycosyl_Hydrlase_18"/>
</dbReference>
<comment type="caution">
    <text evidence="10">The sequence shown here is derived from an EMBL/GenBank/DDBJ whole genome shotgun (WGS) entry which is preliminary data.</text>
</comment>
<dbReference type="GO" id="GO:0008061">
    <property type="term" value="F:chitin binding"/>
    <property type="evidence" value="ECO:0007669"/>
    <property type="project" value="InterPro"/>
</dbReference>
<dbReference type="InterPro" id="IPR001223">
    <property type="entry name" value="Glyco_hydro18_cat"/>
</dbReference>
<keyword evidence="8" id="KW-0732">Signal</keyword>
<evidence type="ECO:0000313" key="11">
    <source>
        <dbReference type="Proteomes" id="UP000234626"/>
    </source>
</evidence>
<keyword evidence="6" id="KW-0119">Carbohydrate metabolism</keyword>
<dbReference type="PANTHER" id="PTHR11177">
    <property type="entry name" value="CHITINASE"/>
    <property type="match status" value="1"/>
</dbReference>
<dbReference type="SMART" id="SM00636">
    <property type="entry name" value="Glyco_18"/>
    <property type="match status" value="1"/>
</dbReference>
<dbReference type="GO" id="GO:0008843">
    <property type="term" value="F:endochitinase activity"/>
    <property type="evidence" value="ECO:0007669"/>
    <property type="project" value="UniProtKB-EC"/>
</dbReference>
<name>A0A2N5EPR5_9GAMM</name>
<evidence type="ECO:0000256" key="1">
    <source>
        <dbReference type="ARBA" id="ARBA00000822"/>
    </source>
</evidence>
<dbReference type="SUPFAM" id="SSF54556">
    <property type="entry name" value="Chitinase insertion domain"/>
    <property type="match status" value="1"/>
</dbReference>
<evidence type="ECO:0000313" key="10">
    <source>
        <dbReference type="EMBL" id="PLR51409.1"/>
    </source>
</evidence>
<keyword evidence="6" id="KW-0624">Polysaccharide degradation</keyword>
<evidence type="ECO:0000256" key="4">
    <source>
        <dbReference type="ARBA" id="ARBA00023024"/>
    </source>
</evidence>
<evidence type="ECO:0000256" key="8">
    <source>
        <dbReference type="SAM" id="SignalP"/>
    </source>
</evidence>
<keyword evidence="5 7" id="KW-0326">Glycosidase</keyword>
<dbReference type="EMBL" id="PJZK01000005">
    <property type="protein sequence ID" value="PLR51409.1"/>
    <property type="molecule type" value="Genomic_DNA"/>
</dbReference>
<dbReference type="PANTHER" id="PTHR11177:SF317">
    <property type="entry name" value="CHITINASE 12-RELATED"/>
    <property type="match status" value="1"/>
</dbReference>
<dbReference type="RefSeq" id="WP_101834315.1">
    <property type="nucleotide sequence ID" value="NZ_PJZK01000005.1"/>
</dbReference>
<keyword evidence="3 7" id="KW-0378">Hydrolase</keyword>
<dbReference type="Gene3D" id="3.20.20.80">
    <property type="entry name" value="Glycosidases"/>
    <property type="match status" value="1"/>
</dbReference>
<accession>A0A2N5EPR5</accession>
<comment type="catalytic activity">
    <reaction evidence="1">
        <text>Random endo-hydrolysis of N-acetyl-beta-D-glucosaminide (1-&gt;4)-beta-linkages in chitin and chitodextrins.</text>
        <dbReference type="EC" id="3.2.1.14"/>
    </reaction>
</comment>
<dbReference type="AlphaFoldDB" id="A0A2N5EPR5"/>
<dbReference type="Gene3D" id="2.10.10.20">
    <property type="entry name" value="Carbohydrate-binding module superfamily 5/12"/>
    <property type="match status" value="1"/>
</dbReference>
<keyword evidence="11" id="KW-1185">Reference proteome</keyword>
<dbReference type="GO" id="GO:0006032">
    <property type="term" value="P:chitin catabolic process"/>
    <property type="evidence" value="ECO:0007669"/>
    <property type="project" value="UniProtKB-KW"/>
</dbReference>
<feature type="signal peptide" evidence="8">
    <location>
        <begin position="1"/>
        <end position="27"/>
    </location>
</feature>
<dbReference type="GO" id="GO:0005576">
    <property type="term" value="C:extracellular region"/>
    <property type="evidence" value="ECO:0007669"/>
    <property type="project" value="InterPro"/>
</dbReference>
<evidence type="ECO:0000256" key="6">
    <source>
        <dbReference type="ARBA" id="ARBA00023326"/>
    </source>
</evidence>
<dbReference type="EC" id="3.2.1.14" evidence="2"/>
<dbReference type="OrthoDB" id="9775889at2"/>
<dbReference type="Gene3D" id="3.10.50.10">
    <property type="match status" value="1"/>
</dbReference>
<dbReference type="InterPro" id="IPR017853">
    <property type="entry name" value="GH"/>
</dbReference>
<evidence type="ECO:0000256" key="3">
    <source>
        <dbReference type="ARBA" id="ARBA00022801"/>
    </source>
</evidence>
<dbReference type="PROSITE" id="PS01095">
    <property type="entry name" value="GH18_1"/>
    <property type="match status" value="1"/>
</dbReference>
<proteinExistence type="predicted"/>
<evidence type="ECO:0000259" key="9">
    <source>
        <dbReference type="PROSITE" id="PS51910"/>
    </source>
</evidence>
<dbReference type="GO" id="GO:0030246">
    <property type="term" value="F:carbohydrate binding"/>
    <property type="evidence" value="ECO:0007669"/>
    <property type="project" value="InterPro"/>
</dbReference>
<dbReference type="GO" id="GO:0000272">
    <property type="term" value="P:polysaccharide catabolic process"/>
    <property type="evidence" value="ECO:0007669"/>
    <property type="project" value="UniProtKB-KW"/>
</dbReference>
<feature type="chain" id="PRO_5014969644" description="chitinase" evidence="8">
    <location>
        <begin position="28"/>
        <end position="741"/>
    </location>
</feature>
<evidence type="ECO:0000256" key="7">
    <source>
        <dbReference type="RuleBase" id="RU000489"/>
    </source>
</evidence>
<protein>
    <recommendedName>
        <fullName evidence="2">chitinase</fullName>
        <ecNumber evidence="2">3.2.1.14</ecNumber>
    </recommendedName>
</protein>
<evidence type="ECO:0000256" key="5">
    <source>
        <dbReference type="ARBA" id="ARBA00023295"/>
    </source>
</evidence>
<dbReference type="InterPro" id="IPR036573">
    <property type="entry name" value="CBM_sf_5/12"/>
</dbReference>
<dbReference type="Proteomes" id="UP000234626">
    <property type="component" value="Unassembled WGS sequence"/>
</dbReference>
<dbReference type="Pfam" id="PF00704">
    <property type="entry name" value="Glyco_hydro_18"/>
    <property type="match status" value="1"/>
</dbReference>
<evidence type="ECO:0000256" key="2">
    <source>
        <dbReference type="ARBA" id="ARBA00012729"/>
    </source>
</evidence>
<organism evidence="10 11">
    <name type="scientific">Chimaeribacter arupi</name>
    <dbReference type="NCBI Taxonomy" id="2060066"/>
    <lineage>
        <taxon>Bacteria</taxon>
        <taxon>Pseudomonadati</taxon>
        <taxon>Pseudomonadota</taxon>
        <taxon>Gammaproteobacteria</taxon>
        <taxon>Enterobacterales</taxon>
        <taxon>Yersiniaceae</taxon>
        <taxon>Chimaeribacter</taxon>
    </lineage>
</organism>
<sequence>MKLSKITTAILLAAVSAPLAVSAAALSANDNTNKISGLDKSQMISRDNGKTWSAYVSEKQNNFTGTLSVVVAKKDDQAIKAVDYDPTATYSQANTLVRYNGYYWSNKWWSNPGELPGSNEVWAKGTKIAVNKLATFKFTPFTGKQATDFQKQQKAKVAEQRKVIGYFPEWGVYDAHKNFTPEKIDFSQITHLNYGFAVVKNGEVGIHDTYKGPELLRQLDKMTEDAGVTNMISVGGWNNSFEGVFEAATATDAGVDKLADSMLAFMLEWGFDGVDVDWEYPDTAAEKAQFTKLMQSLRSKLDAQGKKDDKYYQLSAAVTTNHKNIEFINPAVTTPLMDSVNVMAYDIHGAFDSITGHNAPLYANSQDADQKLNVASTLKEYAETYHVPKNKLMVGIPYYGRGWGNVEPTEIVKGLPGLLAAGSATSQGAWDDAGQFTGTNPWYVLKEKLANGGFTRYWDSESQVPYMYNAATKEFLTYDDAESVRKKVNFINKEGYGGAIVWDLSGDTPDHELGKIVKDVKEYVAGENDVESIFVDVLDNKRRINVNFDKDQLKSTNNYRVELDGAYVFSGSKGSVYYSAQKTYGDITNVYTANVSNQVTPGKVITVERTYPDHKVLKTLTVTENMLNNTNPVIANDDVTAIRIEKRNGKPNVAIDFKTDKLKGQNGYIVKLDGPDRKGRYTFHCDNGKCQYGKIEDKGNNISTVYTTGGGFKANHKIIVERRAPNPGVLMEMMITEDMLK</sequence>
<dbReference type="InterPro" id="IPR029070">
    <property type="entry name" value="Chitinase_insertion_sf"/>
</dbReference>
<dbReference type="CDD" id="cd06548">
    <property type="entry name" value="GH18_chitinase"/>
    <property type="match status" value="1"/>
</dbReference>
<dbReference type="PROSITE" id="PS51910">
    <property type="entry name" value="GH18_2"/>
    <property type="match status" value="1"/>
</dbReference>
<dbReference type="SUPFAM" id="SSF51445">
    <property type="entry name" value="(Trans)glycosidases"/>
    <property type="match status" value="1"/>
</dbReference>
<gene>
    <name evidence="10" type="ORF">CYR34_06920</name>
</gene>
<feature type="domain" description="GH18" evidence="9">
    <location>
        <begin position="161"/>
        <end position="527"/>
    </location>
</feature>
<dbReference type="InterPro" id="IPR001579">
    <property type="entry name" value="Glyco_hydro_18_chit_AS"/>
</dbReference>
<keyword evidence="4" id="KW-0146">Chitin degradation</keyword>
<dbReference type="InterPro" id="IPR011583">
    <property type="entry name" value="Chitinase_II/V-like_cat"/>
</dbReference>
<dbReference type="SUPFAM" id="SSF51055">
    <property type="entry name" value="Carbohydrate binding domain"/>
    <property type="match status" value="1"/>
</dbReference>
<reference evidence="10 11" key="1">
    <citation type="submission" date="2017-12" db="EMBL/GenBank/DDBJ databases">
        <title>Characterization of six clinical isolates of Enterochimera gen. nov., a novel genus of the Yersiniaciae family and the three species Enterochimera arupensis sp. nov., Enterochimera coloradensis sp. nov, and Enterochimera californica sp. nov.</title>
        <authorList>
            <person name="Rossi A."/>
            <person name="Fisher M."/>
        </authorList>
    </citation>
    <scope>NUCLEOTIDE SEQUENCE [LARGE SCALE GENOMIC DNA]</scope>
    <source>
        <strain evidence="10 11">2016Iso1</strain>
    </source>
</reference>